<dbReference type="PROSITE" id="PS51257">
    <property type="entry name" value="PROKAR_LIPOPROTEIN"/>
    <property type="match status" value="1"/>
</dbReference>
<feature type="transmembrane region" description="Helical" evidence="1">
    <location>
        <begin position="167"/>
        <end position="188"/>
    </location>
</feature>
<evidence type="ECO:0000256" key="1">
    <source>
        <dbReference type="SAM" id="Phobius"/>
    </source>
</evidence>
<name>A0A5D3YHQ4_9BACT</name>
<dbReference type="EMBL" id="VNHY01000002">
    <property type="protein sequence ID" value="TYP93434.1"/>
    <property type="molecule type" value="Genomic_DNA"/>
</dbReference>
<keyword evidence="1" id="KW-1133">Transmembrane helix</keyword>
<keyword evidence="1" id="KW-0812">Transmembrane</keyword>
<feature type="signal peptide" evidence="2">
    <location>
        <begin position="1"/>
        <end position="25"/>
    </location>
</feature>
<feature type="chain" id="PRO_5022794228" evidence="2">
    <location>
        <begin position="26"/>
        <end position="261"/>
    </location>
</feature>
<dbReference type="InterPro" id="IPR011990">
    <property type="entry name" value="TPR-like_helical_dom_sf"/>
</dbReference>
<evidence type="ECO:0000256" key="2">
    <source>
        <dbReference type="SAM" id="SignalP"/>
    </source>
</evidence>
<dbReference type="Pfam" id="PF13457">
    <property type="entry name" value="GW"/>
    <property type="match status" value="1"/>
</dbReference>
<dbReference type="InterPro" id="IPR025987">
    <property type="entry name" value="GW_dom"/>
</dbReference>
<dbReference type="AlphaFoldDB" id="A0A5D3YHQ4"/>
<protein>
    <submittedName>
        <fullName evidence="4">SH3-like domain-containing protein</fullName>
    </submittedName>
</protein>
<keyword evidence="1" id="KW-0472">Membrane</keyword>
<accession>A0A5D3YHQ4</accession>
<dbReference type="SUPFAM" id="SSF48452">
    <property type="entry name" value="TPR-like"/>
    <property type="match status" value="1"/>
</dbReference>
<dbReference type="Gene3D" id="2.30.30.40">
    <property type="entry name" value="SH3 Domains"/>
    <property type="match status" value="1"/>
</dbReference>
<dbReference type="OrthoDB" id="9776208at2"/>
<keyword evidence="5" id="KW-1185">Reference proteome</keyword>
<dbReference type="Proteomes" id="UP000324595">
    <property type="component" value="Unassembled WGS sequence"/>
</dbReference>
<dbReference type="RefSeq" id="WP_148898501.1">
    <property type="nucleotide sequence ID" value="NZ_VNHY01000002.1"/>
</dbReference>
<keyword evidence="2" id="KW-0732">Signal</keyword>
<comment type="caution">
    <text evidence="4">The sequence shown here is derived from an EMBL/GenBank/DDBJ whole genome shotgun (WGS) entry which is preliminary data.</text>
</comment>
<evidence type="ECO:0000259" key="3">
    <source>
        <dbReference type="Pfam" id="PF13457"/>
    </source>
</evidence>
<evidence type="ECO:0000313" key="5">
    <source>
        <dbReference type="Proteomes" id="UP000324595"/>
    </source>
</evidence>
<feature type="transmembrane region" description="Helical" evidence="1">
    <location>
        <begin position="139"/>
        <end position="160"/>
    </location>
</feature>
<proteinExistence type="predicted"/>
<gene>
    <name evidence="4" type="ORF">LX73_1138</name>
</gene>
<organism evidence="4 5">
    <name type="scientific">Fodinibius salinus</name>
    <dbReference type="NCBI Taxonomy" id="860790"/>
    <lineage>
        <taxon>Bacteria</taxon>
        <taxon>Pseudomonadati</taxon>
        <taxon>Balneolota</taxon>
        <taxon>Balneolia</taxon>
        <taxon>Balneolales</taxon>
        <taxon>Balneolaceae</taxon>
        <taxon>Fodinibius</taxon>
    </lineage>
</organism>
<evidence type="ECO:0000313" key="4">
    <source>
        <dbReference type="EMBL" id="TYP93434.1"/>
    </source>
</evidence>
<reference evidence="4 5" key="1">
    <citation type="submission" date="2019-07" db="EMBL/GenBank/DDBJ databases">
        <title>Genomic Encyclopedia of Archaeal and Bacterial Type Strains, Phase II (KMG-II): from individual species to whole genera.</title>
        <authorList>
            <person name="Goeker M."/>
        </authorList>
    </citation>
    <scope>NUCLEOTIDE SEQUENCE [LARGE SCALE GENOMIC DNA]</scope>
    <source>
        <strain evidence="4 5">DSM 21935</strain>
    </source>
</reference>
<dbReference type="Gene3D" id="1.25.40.10">
    <property type="entry name" value="Tetratricopeptide repeat domain"/>
    <property type="match status" value="1"/>
</dbReference>
<feature type="domain" description="GW" evidence="3">
    <location>
        <begin position="187"/>
        <end position="258"/>
    </location>
</feature>
<sequence length="261" mass="29752">MVARSRFFSNIFLSAVFFLGCVSVAKSQQPQAVFDRANQQLQSANYSKALSLYKQLEDDNTVSGALFLNMGVAYERVDSLGKAKYYLLKASRFEETESEAKEGLQFVESRFSRQSAVLPKFPWNVAVDWLRHNIGASNILLIGILLLNIGVILYVVRWFVEWYPGLLRIFGLSTVVVSLLLISCSFYTDYVDNRYSKAVMVTEQAPVLENPQQDASLISQSFEGYTFTVDHHRSRKVNQWSYVRMSNGLYGWIQSSDIRTL</sequence>